<gene>
    <name evidence="2" type="ORF">EBM89_16295</name>
</gene>
<dbReference type="EMBL" id="RFFI01000108">
    <property type="protein sequence ID" value="RMI05167.1"/>
    <property type="molecule type" value="Genomic_DNA"/>
</dbReference>
<feature type="region of interest" description="Disordered" evidence="1">
    <location>
        <begin position="1"/>
        <end position="45"/>
    </location>
</feature>
<evidence type="ECO:0000256" key="1">
    <source>
        <dbReference type="SAM" id="MobiDB-lite"/>
    </source>
</evidence>
<accession>A0A3M2IT98</accession>
<organism evidence="2 3">
    <name type="scientific">Cellulomonas triticagri</name>
    <dbReference type="NCBI Taxonomy" id="2483352"/>
    <lineage>
        <taxon>Bacteria</taxon>
        <taxon>Bacillati</taxon>
        <taxon>Actinomycetota</taxon>
        <taxon>Actinomycetes</taxon>
        <taxon>Micrococcales</taxon>
        <taxon>Cellulomonadaceae</taxon>
        <taxon>Cellulomonas</taxon>
    </lineage>
</organism>
<proteinExistence type="predicted"/>
<comment type="caution">
    <text evidence="2">The sequence shown here is derived from an EMBL/GenBank/DDBJ whole genome shotgun (WGS) entry which is preliminary data.</text>
</comment>
<dbReference type="AlphaFoldDB" id="A0A3M2IT98"/>
<keyword evidence="3" id="KW-1185">Reference proteome</keyword>
<feature type="non-terminal residue" evidence="2">
    <location>
        <position position="65"/>
    </location>
</feature>
<reference evidence="2 3" key="1">
    <citation type="submission" date="2018-10" db="EMBL/GenBank/DDBJ databases">
        <title>Isolation, diversity and antifungal activity of actinobacteria from wheat.</title>
        <authorList>
            <person name="Han C."/>
        </authorList>
    </citation>
    <scope>NUCLEOTIDE SEQUENCE [LARGE SCALE GENOMIC DNA]</scope>
    <source>
        <strain evidence="2 3">NEAU-YY56</strain>
    </source>
</reference>
<dbReference type="Proteomes" id="UP000269289">
    <property type="component" value="Unassembled WGS sequence"/>
</dbReference>
<protein>
    <submittedName>
        <fullName evidence="2">Uncharacterized protein</fullName>
    </submittedName>
</protein>
<evidence type="ECO:0000313" key="3">
    <source>
        <dbReference type="Proteomes" id="UP000269289"/>
    </source>
</evidence>
<name>A0A3M2IT98_9CELL</name>
<sequence length="65" mass="6490">MWPLEPSPSAVGTDVTHRMFPSASTGRPSRYPAMPDGVPPDAGAADRRAASAAACSAAYSAAASA</sequence>
<evidence type="ECO:0000313" key="2">
    <source>
        <dbReference type="EMBL" id="RMI05167.1"/>
    </source>
</evidence>